<dbReference type="EMBL" id="BDQV01000185">
    <property type="protein sequence ID" value="GAY58535.1"/>
    <property type="molecule type" value="Genomic_DNA"/>
</dbReference>
<accession>A0A2H5Q2K5</accession>
<evidence type="ECO:0000313" key="2">
    <source>
        <dbReference type="Proteomes" id="UP000236630"/>
    </source>
</evidence>
<sequence>METESKQLSGFVTDAASVPLNSDCVLLFLLIFSIKGHQRSLTCLLRLTFLLCLMRRKNRELRLRGIGDVLLQTSSLNTKLTLIN</sequence>
<dbReference type="AlphaFoldDB" id="A0A2H5Q2K5"/>
<gene>
    <name evidence="1" type="ORF">CUMW_187710</name>
</gene>
<proteinExistence type="predicted"/>
<name>A0A2H5Q2K5_CITUN</name>
<comment type="caution">
    <text evidence="1">The sequence shown here is derived from an EMBL/GenBank/DDBJ whole genome shotgun (WGS) entry which is preliminary data.</text>
</comment>
<protein>
    <submittedName>
        <fullName evidence="1">Uncharacterized protein</fullName>
    </submittedName>
</protein>
<organism evidence="1 2">
    <name type="scientific">Citrus unshiu</name>
    <name type="common">Satsuma mandarin</name>
    <name type="synonym">Citrus nobilis var. unshiu</name>
    <dbReference type="NCBI Taxonomy" id="55188"/>
    <lineage>
        <taxon>Eukaryota</taxon>
        <taxon>Viridiplantae</taxon>
        <taxon>Streptophyta</taxon>
        <taxon>Embryophyta</taxon>
        <taxon>Tracheophyta</taxon>
        <taxon>Spermatophyta</taxon>
        <taxon>Magnoliopsida</taxon>
        <taxon>eudicotyledons</taxon>
        <taxon>Gunneridae</taxon>
        <taxon>Pentapetalae</taxon>
        <taxon>rosids</taxon>
        <taxon>malvids</taxon>
        <taxon>Sapindales</taxon>
        <taxon>Rutaceae</taxon>
        <taxon>Aurantioideae</taxon>
        <taxon>Citrus</taxon>
    </lineage>
</organism>
<evidence type="ECO:0000313" key="1">
    <source>
        <dbReference type="EMBL" id="GAY58535.1"/>
    </source>
</evidence>
<keyword evidence="2" id="KW-1185">Reference proteome</keyword>
<reference evidence="1 2" key="1">
    <citation type="journal article" date="2017" name="Front. Genet.">
        <title>Draft sequencing of the heterozygous diploid genome of Satsuma (Citrus unshiu Marc.) using a hybrid assembly approach.</title>
        <authorList>
            <person name="Shimizu T."/>
            <person name="Tanizawa Y."/>
            <person name="Mochizuki T."/>
            <person name="Nagasaki H."/>
            <person name="Yoshioka T."/>
            <person name="Toyoda A."/>
            <person name="Fujiyama A."/>
            <person name="Kaminuma E."/>
            <person name="Nakamura Y."/>
        </authorList>
    </citation>
    <scope>NUCLEOTIDE SEQUENCE [LARGE SCALE GENOMIC DNA]</scope>
    <source>
        <strain evidence="2">cv. Miyagawa wase</strain>
    </source>
</reference>
<dbReference type="Proteomes" id="UP000236630">
    <property type="component" value="Unassembled WGS sequence"/>
</dbReference>